<comment type="caution">
    <text evidence="2">The sequence shown here is derived from an EMBL/GenBank/DDBJ whole genome shotgun (WGS) entry which is preliminary data.</text>
</comment>
<dbReference type="SUPFAM" id="SSF50729">
    <property type="entry name" value="PH domain-like"/>
    <property type="match status" value="1"/>
</dbReference>
<proteinExistence type="predicted"/>
<dbReference type="PANTHER" id="PTHR35796:SF3">
    <property type="entry name" value="BHLH DOMAIN-CONTAINING PROTEIN"/>
    <property type="match status" value="1"/>
</dbReference>
<dbReference type="AlphaFoldDB" id="A0A3F2S0W8"/>
<dbReference type="Gene3D" id="2.30.29.50">
    <property type="entry name" value="Bacterial Pleckstrin homology domain"/>
    <property type="match status" value="1"/>
</dbReference>
<gene>
    <name evidence="2" type="ORF">BBP00_00001537</name>
</gene>
<evidence type="ECO:0000259" key="1">
    <source>
        <dbReference type="Pfam" id="PF08000"/>
    </source>
</evidence>
<organism evidence="2 3">
    <name type="scientific">Phytophthora kernoviae</name>
    <dbReference type="NCBI Taxonomy" id="325452"/>
    <lineage>
        <taxon>Eukaryota</taxon>
        <taxon>Sar</taxon>
        <taxon>Stramenopiles</taxon>
        <taxon>Oomycota</taxon>
        <taxon>Peronosporomycetes</taxon>
        <taxon>Peronosporales</taxon>
        <taxon>Peronosporaceae</taxon>
        <taxon>Phytophthora</taxon>
    </lineage>
</organism>
<dbReference type="PANTHER" id="PTHR35796">
    <property type="entry name" value="HYPOTHETICAL CYTOSOLIC PROTEIN"/>
    <property type="match status" value="1"/>
</dbReference>
<sequence length="243" mass="27248">MDTLNRSTKRRDDAALLHFGRGNPASRTTTMSSPNGCSHTTRNMFKGLTKDLTGSADICTTATRFNKLHAAAYLLPEEDVLFAFESAKEEFAFTNEALIMTLGESATTTRKLVKRLTYRECPIDNVLFETTGRVDRDCEIKFRIGEHDVSIDIARKEEAYVKGFYKTLLLLEREQRSRYRSWDQATKGLGEGADSLKLNAGHDLVAQATQAAAWMENAFAERNSRCYRAVITSALAETVITKK</sequence>
<feature type="domain" description="Bacterial Pleckstrin homology" evidence="1">
    <location>
        <begin position="70"/>
        <end position="169"/>
    </location>
</feature>
<dbReference type="InterPro" id="IPR012544">
    <property type="entry name" value="PHb"/>
</dbReference>
<dbReference type="InterPro" id="IPR037063">
    <property type="entry name" value="PHb_sf"/>
</dbReference>
<accession>A0A3F2S0W8</accession>
<evidence type="ECO:0000313" key="2">
    <source>
        <dbReference type="EMBL" id="RLN67536.1"/>
    </source>
</evidence>
<evidence type="ECO:0000313" key="3">
    <source>
        <dbReference type="Proteomes" id="UP000277300"/>
    </source>
</evidence>
<dbReference type="Proteomes" id="UP000277300">
    <property type="component" value="Unassembled WGS sequence"/>
</dbReference>
<dbReference type="EMBL" id="MBDO02000022">
    <property type="protein sequence ID" value="RLN67536.1"/>
    <property type="molecule type" value="Genomic_DNA"/>
</dbReference>
<name>A0A3F2S0W8_9STRA</name>
<dbReference type="Pfam" id="PF08000">
    <property type="entry name" value="bPH_1"/>
    <property type="match status" value="1"/>
</dbReference>
<reference evidence="2 3" key="1">
    <citation type="submission" date="2018-07" db="EMBL/GenBank/DDBJ databases">
        <title>Genome sequencing of oomycete isolates from Chile give support for New Zealand origin for Phytophthora kernoviae and make available the first Nothophytophthora sp. genome.</title>
        <authorList>
            <person name="Studholme D.J."/>
            <person name="Sanfuentes E."/>
            <person name="Panda P."/>
            <person name="Hill R."/>
            <person name="Sambles C."/>
            <person name="Grant M."/>
            <person name="Williams N.M."/>
            <person name="Mcdougal R.L."/>
        </authorList>
    </citation>
    <scope>NUCLEOTIDE SEQUENCE [LARGE SCALE GENOMIC DNA]</scope>
    <source>
        <strain evidence="2">Chile6</strain>
    </source>
</reference>
<dbReference type="OrthoDB" id="2096634at2759"/>
<protein>
    <recommendedName>
        <fullName evidence="1">Bacterial Pleckstrin homology domain-containing protein</fullName>
    </recommendedName>
</protein>